<evidence type="ECO:0000256" key="5">
    <source>
        <dbReference type="ARBA" id="ARBA00022801"/>
    </source>
</evidence>
<comment type="caution">
    <text evidence="15">The sequence shown here is derived from an EMBL/GenBank/DDBJ whole genome shotgun (WGS) entry which is preliminary data.</text>
</comment>
<evidence type="ECO:0000256" key="11">
    <source>
        <dbReference type="ARBA" id="ARBA00023204"/>
    </source>
</evidence>
<accession>A0A5C4T8L5</accession>
<dbReference type="SMART" id="SM00491">
    <property type="entry name" value="HELICc2"/>
    <property type="match status" value="1"/>
</dbReference>
<evidence type="ECO:0000256" key="8">
    <source>
        <dbReference type="ARBA" id="ARBA00023004"/>
    </source>
</evidence>
<dbReference type="InterPro" id="IPR006555">
    <property type="entry name" value="ATP-dep_Helicase_C"/>
</dbReference>
<dbReference type="OrthoDB" id="9765586at2"/>
<keyword evidence="11" id="KW-0234">DNA repair</keyword>
<dbReference type="GO" id="GO:0016818">
    <property type="term" value="F:hydrolase activity, acting on acid anhydrides, in phosphorus-containing anhydrides"/>
    <property type="evidence" value="ECO:0007669"/>
    <property type="project" value="InterPro"/>
</dbReference>
<evidence type="ECO:0000256" key="1">
    <source>
        <dbReference type="ARBA" id="ARBA00022485"/>
    </source>
</evidence>
<evidence type="ECO:0000256" key="13">
    <source>
        <dbReference type="ARBA" id="ARBA00038058"/>
    </source>
</evidence>
<dbReference type="Gene3D" id="3.40.50.300">
    <property type="entry name" value="P-loop containing nucleotide triphosphate hydrolases"/>
    <property type="match status" value="2"/>
</dbReference>
<dbReference type="Pfam" id="PF06733">
    <property type="entry name" value="DEAD_2"/>
    <property type="match status" value="1"/>
</dbReference>
<dbReference type="InterPro" id="IPR011604">
    <property type="entry name" value="PDDEXK-like_dom_sf"/>
</dbReference>
<dbReference type="Gene3D" id="3.90.320.10">
    <property type="match status" value="1"/>
</dbReference>
<dbReference type="InterPro" id="IPR014013">
    <property type="entry name" value="Helic_SF1/SF2_ATP-bd_DinG/Rad3"/>
</dbReference>
<keyword evidence="7" id="KW-0067">ATP-binding</keyword>
<evidence type="ECO:0000256" key="10">
    <source>
        <dbReference type="ARBA" id="ARBA00023125"/>
    </source>
</evidence>
<evidence type="ECO:0000313" key="16">
    <source>
        <dbReference type="Proteomes" id="UP000307943"/>
    </source>
</evidence>
<dbReference type="Proteomes" id="UP000307943">
    <property type="component" value="Unassembled WGS sequence"/>
</dbReference>
<dbReference type="SMART" id="SM00488">
    <property type="entry name" value="DEXDc2"/>
    <property type="match status" value="1"/>
</dbReference>
<dbReference type="InterPro" id="IPR045028">
    <property type="entry name" value="DinG/Rad3-like"/>
</dbReference>
<dbReference type="AlphaFoldDB" id="A0A5C4T8L5"/>
<dbReference type="Gene3D" id="1.10.30.20">
    <property type="entry name" value="Bacterial XPD DNA helicase, FeS cluster domain"/>
    <property type="match status" value="1"/>
</dbReference>
<keyword evidence="2" id="KW-0479">Metal-binding</keyword>
<dbReference type="EMBL" id="VDCQ01000021">
    <property type="protein sequence ID" value="TNJ65136.1"/>
    <property type="molecule type" value="Genomic_DNA"/>
</dbReference>
<evidence type="ECO:0000259" key="14">
    <source>
        <dbReference type="PROSITE" id="PS51193"/>
    </source>
</evidence>
<dbReference type="GO" id="GO:0003678">
    <property type="term" value="F:DNA helicase activity"/>
    <property type="evidence" value="ECO:0007669"/>
    <property type="project" value="InterPro"/>
</dbReference>
<dbReference type="GO" id="GO:0051539">
    <property type="term" value="F:4 iron, 4 sulfur cluster binding"/>
    <property type="evidence" value="ECO:0007669"/>
    <property type="project" value="UniProtKB-KW"/>
</dbReference>
<dbReference type="GO" id="GO:0005524">
    <property type="term" value="F:ATP binding"/>
    <property type="evidence" value="ECO:0007669"/>
    <property type="project" value="UniProtKB-KW"/>
</dbReference>
<gene>
    <name evidence="15" type="ORF">FE784_16165</name>
</gene>
<keyword evidence="3" id="KW-0547">Nucleotide-binding</keyword>
<dbReference type="InterPro" id="IPR006554">
    <property type="entry name" value="Helicase-like_DEXD_c2"/>
</dbReference>
<proteinExistence type="inferred from homology"/>
<organism evidence="15 16">
    <name type="scientific">Paenibacillus hemerocallicola</name>
    <dbReference type="NCBI Taxonomy" id="1172614"/>
    <lineage>
        <taxon>Bacteria</taxon>
        <taxon>Bacillati</taxon>
        <taxon>Bacillota</taxon>
        <taxon>Bacilli</taxon>
        <taxon>Bacillales</taxon>
        <taxon>Paenibacillaceae</taxon>
        <taxon>Paenibacillus</taxon>
    </lineage>
</organism>
<evidence type="ECO:0000256" key="12">
    <source>
        <dbReference type="ARBA" id="ARBA00023235"/>
    </source>
</evidence>
<dbReference type="InterPro" id="IPR010614">
    <property type="entry name" value="RAD3-like_helicase_DEAD"/>
</dbReference>
<dbReference type="SUPFAM" id="SSF52540">
    <property type="entry name" value="P-loop containing nucleoside triphosphate hydrolases"/>
    <property type="match status" value="2"/>
</dbReference>
<protein>
    <submittedName>
        <fullName evidence="15">ATP-dependent DNA helicase</fullName>
    </submittedName>
</protein>
<dbReference type="RefSeq" id="WP_139603260.1">
    <property type="nucleotide sequence ID" value="NZ_VDCQ01000021.1"/>
</dbReference>
<sequence>MPDIVEISVRSLVEYVFRGGSIESGFRTGAPLTEGTKAHRSIQQTYKETDRMEAYVVADVEYGDIVYRLDGRCDGLLFDGDEVTVEEIKSTAGQLDFIAEETYPVHWAQAKCYAYMYATTERKDRMHVRLTYVHRKTEEQKRFEHTCTYAELEAFVRMLVQAYDPYAKLQLRHAAERGRSVKELPFPFEAYRQGQRKFAGAVYKSISDQKRLFARAPTGTGKTISTLFPAVKAIGEGVLRRLFYLTAKTTTRTLAEEAFSLMRSKGLHLRCVTLTAKEKICFKEETRCQKEYCEYADGYYDRINDALSDLWSGETAINRDVVETYARKHRVCPFEFSLDAAYAADAVICDYNYVYDPRISLKRLLEEQKRQTAVLVDEAHNLVDRGREMFSAELTKTPFLELKRQTKGRSRSLYDAVKAINDAFIALRKTSGERSSVLLDEPPSAFMPLLEAFSAEAEAELSGAAQSEYHQLLTDTYYGAQNFIRTVGYYDERYMSYAEFERSDVRIKLLCVDPSGMLRQMGKGYRSQIYFSATLSPLSYYRDMLGGDADDYAMVVPSPFRKEQMDVLLLPVSTRYRDRERSKGPIAAMLHRVIRERPGNYLAFFPSYEYMNEVYARFAETESPGETIVQEGGMSEEERETFLASFQGEAERKRIGFAVMGGVFSEGIDLTGDRLTGVVVVGVGLPQFGWERNLIKRYFDGAGKNGFDYAYKYPGMNKVLQAGGRLIRTEHDRGTLVLVDDRFLQPDYEALLPEEWKPATVMR</sequence>
<evidence type="ECO:0000256" key="4">
    <source>
        <dbReference type="ARBA" id="ARBA00022763"/>
    </source>
</evidence>
<evidence type="ECO:0000256" key="3">
    <source>
        <dbReference type="ARBA" id="ARBA00022741"/>
    </source>
</evidence>
<dbReference type="PROSITE" id="PS51193">
    <property type="entry name" value="HELICASE_ATP_BIND_2"/>
    <property type="match status" value="1"/>
</dbReference>
<evidence type="ECO:0000256" key="2">
    <source>
        <dbReference type="ARBA" id="ARBA00022723"/>
    </source>
</evidence>
<evidence type="ECO:0000256" key="7">
    <source>
        <dbReference type="ARBA" id="ARBA00022840"/>
    </source>
</evidence>
<dbReference type="InterPro" id="IPR027417">
    <property type="entry name" value="P-loop_NTPase"/>
</dbReference>
<evidence type="ECO:0000256" key="9">
    <source>
        <dbReference type="ARBA" id="ARBA00023014"/>
    </source>
</evidence>
<dbReference type="Gene3D" id="1.10.275.40">
    <property type="match status" value="1"/>
</dbReference>
<dbReference type="PANTHER" id="PTHR11472:SF34">
    <property type="entry name" value="REGULATOR OF TELOMERE ELONGATION HELICASE 1"/>
    <property type="match status" value="1"/>
</dbReference>
<keyword evidence="6 15" id="KW-0347">Helicase</keyword>
<name>A0A5C4T8L5_9BACL</name>
<evidence type="ECO:0000256" key="6">
    <source>
        <dbReference type="ARBA" id="ARBA00022806"/>
    </source>
</evidence>
<keyword evidence="12" id="KW-0413">Isomerase</keyword>
<feature type="domain" description="Helicase ATP-binding" evidence="14">
    <location>
        <begin position="181"/>
        <end position="439"/>
    </location>
</feature>
<keyword evidence="10" id="KW-0238">DNA-binding</keyword>
<comment type="similarity">
    <text evidence="13">Belongs to the helicase family. DinG subfamily.</text>
</comment>
<dbReference type="GO" id="GO:0003677">
    <property type="term" value="F:DNA binding"/>
    <property type="evidence" value="ECO:0007669"/>
    <property type="project" value="UniProtKB-KW"/>
</dbReference>
<keyword evidence="9" id="KW-0411">Iron-sulfur</keyword>
<keyword evidence="4" id="KW-0227">DNA damage</keyword>
<keyword evidence="8" id="KW-0408">Iron</keyword>
<keyword evidence="5" id="KW-0378">Hydrolase</keyword>
<dbReference type="InterPro" id="IPR042493">
    <property type="entry name" value="XPD_DNA_FeS"/>
</dbReference>
<dbReference type="GO" id="GO:0006281">
    <property type="term" value="P:DNA repair"/>
    <property type="evidence" value="ECO:0007669"/>
    <property type="project" value="UniProtKB-KW"/>
</dbReference>
<keyword evidence="1" id="KW-0004">4Fe-4S</keyword>
<reference evidence="15 16" key="1">
    <citation type="submission" date="2019-05" db="EMBL/GenBank/DDBJ databases">
        <title>We sequenced the genome of Paenibacillus hemerocallicola KCTC 33185 for further insight into its adaptation and study the phylogeny of Paenibacillus.</title>
        <authorList>
            <person name="Narsing Rao M.P."/>
        </authorList>
    </citation>
    <scope>NUCLEOTIDE SEQUENCE [LARGE SCALE GENOMIC DNA]</scope>
    <source>
        <strain evidence="15 16">KCTC 33185</strain>
    </source>
</reference>
<dbReference type="GO" id="GO:0046872">
    <property type="term" value="F:metal ion binding"/>
    <property type="evidence" value="ECO:0007669"/>
    <property type="project" value="UniProtKB-KW"/>
</dbReference>
<dbReference type="PANTHER" id="PTHR11472">
    <property type="entry name" value="DNA REPAIR DEAD HELICASE RAD3/XP-D SUBFAMILY MEMBER"/>
    <property type="match status" value="1"/>
</dbReference>
<keyword evidence="16" id="KW-1185">Reference proteome</keyword>
<evidence type="ECO:0000313" key="15">
    <source>
        <dbReference type="EMBL" id="TNJ65136.1"/>
    </source>
</evidence>
<dbReference type="Pfam" id="PF13307">
    <property type="entry name" value="Helicase_C_2"/>
    <property type="match status" value="1"/>
</dbReference>